<sequence length="472" mass="53242">MDLDGPLDFEDEDPLVNPPPAIIEKRKKAIGLDDLLSDFYKEKSKLIDKQNKKKRKVSKVYDSDDDDDEQGKVAKLSQCVDEVHNQMNEIGGEEDYQEWGLSMFGDQKPPIPSPHVDLDSCYLLKEFMNNQLNLMVGLNVDEGTTFLEGLLVNGLLTRLILTCARVEKLICKWTLNILLYSSKEDLRSSACDFWCSILLSQNEVNGAAPVEINWLPNYQELKEALETYGFRINSSQDVELTEADSESQGPPQNIRAWLKLVTACCLIRFVDPSFSLPIRCKNPIFSTSQVEQIAEILVLLLLDRGLLGLSLLLQECLISVVGSFKDEEWVSSCKKIAITLASRVPQDMNCLRIVESVSGVDARSKYLRSSIANQILVVLLDHKDSDENLLSSLMSINVKEKGCNLFKTYIFVVLAENWLFSSKLVEEKPVLRDMWAVFLRNCSCQINSTDLRPYASKVRTKAAYLLQGCSSN</sequence>
<dbReference type="PANTHER" id="PTHR37212">
    <property type="entry name" value="ACTIN PROTEIN 2/3 COMPLEX SUBUNIT-LIKE PROTEIN"/>
    <property type="match status" value="1"/>
</dbReference>
<dbReference type="Proteomes" id="UP000694864">
    <property type="component" value="Chromosome 7"/>
</dbReference>
<keyword evidence="2" id="KW-1185">Reference proteome</keyword>
<feature type="region of interest" description="Disordered" evidence="1">
    <location>
        <begin position="1"/>
        <end position="20"/>
    </location>
</feature>
<accession>A0ABM0SQD3</accession>
<feature type="compositionally biased region" description="Acidic residues" evidence="1">
    <location>
        <begin position="1"/>
        <end position="14"/>
    </location>
</feature>
<gene>
    <name evidence="3" type="primary">LOC104700724</name>
</gene>
<dbReference type="RefSeq" id="XP_010414587.1">
    <property type="nucleotide sequence ID" value="XM_010416285.1"/>
</dbReference>
<dbReference type="GeneID" id="104700724"/>
<reference evidence="3" key="2">
    <citation type="submission" date="2025-08" db="UniProtKB">
        <authorList>
            <consortium name="RefSeq"/>
        </authorList>
    </citation>
    <scope>IDENTIFICATION</scope>
    <source>
        <tissue evidence="3">Leaf</tissue>
    </source>
</reference>
<reference evidence="2" key="1">
    <citation type="journal article" date="2014" name="Nat. Commun.">
        <title>The emerging biofuel crop Camelina sativa retains a highly undifferentiated hexaploid genome structure.</title>
        <authorList>
            <person name="Kagale S."/>
            <person name="Koh C."/>
            <person name="Nixon J."/>
            <person name="Bollina V."/>
            <person name="Clarke W.E."/>
            <person name="Tuteja R."/>
            <person name="Spillane C."/>
            <person name="Robinson S.J."/>
            <person name="Links M.G."/>
            <person name="Clarke C."/>
            <person name="Higgins E.E."/>
            <person name="Huebert T."/>
            <person name="Sharpe A.G."/>
            <person name="Parkin I.A."/>
        </authorList>
    </citation>
    <scope>NUCLEOTIDE SEQUENCE [LARGE SCALE GENOMIC DNA]</scope>
    <source>
        <strain evidence="2">cv. DH55</strain>
    </source>
</reference>
<protein>
    <submittedName>
        <fullName evidence="3">Uncharacterized protein LOC104700724 isoform X1</fullName>
    </submittedName>
</protein>
<organism evidence="2 3">
    <name type="scientific">Camelina sativa</name>
    <name type="common">False flax</name>
    <name type="synonym">Myagrum sativum</name>
    <dbReference type="NCBI Taxonomy" id="90675"/>
    <lineage>
        <taxon>Eukaryota</taxon>
        <taxon>Viridiplantae</taxon>
        <taxon>Streptophyta</taxon>
        <taxon>Embryophyta</taxon>
        <taxon>Tracheophyta</taxon>
        <taxon>Spermatophyta</taxon>
        <taxon>Magnoliopsida</taxon>
        <taxon>eudicotyledons</taxon>
        <taxon>Gunneridae</taxon>
        <taxon>Pentapetalae</taxon>
        <taxon>rosids</taxon>
        <taxon>malvids</taxon>
        <taxon>Brassicales</taxon>
        <taxon>Brassicaceae</taxon>
        <taxon>Camelineae</taxon>
        <taxon>Camelina</taxon>
    </lineage>
</organism>
<name>A0ABM0SQD3_CAMSA</name>
<proteinExistence type="predicted"/>
<evidence type="ECO:0000256" key="1">
    <source>
        <dbReference type="SAM" id="MobiDB-lite"/>
    </source>
</evidence>
<feature type="region of interest" description="Disordered" evidence="1">
    <location>
        <begin position="50"/>
        <end position="69"/>
    </location>
</feature>
<evidence type="ECO:0000313" key="3">
    <source>
        <dbReference type="RefSeq" id="XP_010414587.1"/>
    </source>
</evidence>
<evidence type="ECO:0000313" key="2">
    <source>
        <dbReference type="Proteomes" id="UP000694864"/>
    </source>
</evidence>
<dbReference type="PANTHER" id="PTHR37212:SF2">
    <property type="entry name" value="ACTIN PROTEIN 2_3 COMPLEX SUBUNIT-LIKE PROTEIN"/>
    <property type="match status" value="1"/>
</dbReference>